<feature type="binding site" evidence="4">
    <location>
        <position position="220"/>
    </location>
    <ligand>
        <name>1D-myo-inositol 2-(L-cysteinylamino)-2-deoxy-alpha-D-glucopyranoside</name>
        <dbReference type="ChEBI" id="CHEBI:58887"/>
    </ligand>
</feature>
<dbReference type="GO" id="GO:0035447">
    <property type="term" value="F:mycothiol synthase activity"/>
    <property type="evidence" value="ECO:0007669"/>
    <property type="project" value="UniProtKB-UniRule"/>
</dbReference>
<dbReference type="InterPro" id="IPR050832">
    <property type="entry name" value="Bact_Acetyltransf"/>
</dbReference>
<dbReference type="AlphaFoldDB" id="A0A2S0WFS1"/>
<dbReference type="HAMAP" id="MF_01698">
    <property type="entry name" value="MshD"/>
    <property type="match status" value="1"/>
</dbReference>
<reference evidence="6" key="1">
    <citation type="submission" date="2018-01" db="EMBL/GenBank/DDBJ databases">
        <authorList>
            <person name="Li J."/>
        </authorList>
    </citation>
    <scope>NUCLEOTIDE SEQUENCE [LARGE SCALE GENOMIC DNA]</scope>
    <source>
        <strain evidence="6">2184</strain>
    </source>
</reference>
<dbReference type="Pfam" id="PF13508">
    <property type="entry name" value="Acetyltransf_7"/>
    <property type="match status" value="1"/>
</dbReference>
<feature type="binding site" evidence="4">
    <location>
        <begin position="73"/>
        <end position="75"/>
    </location>
    <ligand>
        <name>acetyl-CoA</name>
        <dbReference type="ChEBI" id="CHEBI:57288"/>
        <label>1</label>
    </ligand>
</feature>
<dbReference type="PANTHER" id="PTHR43877:SF1">
    <property type="entry name" value="ACETYLTRANSFERASE"/>
    <property type="match status" value="1"/>
</dbReference>
<accession>A0A2S0WFS1</accession>
<comment type="subunit">
    <text evidence="4">Monomer.</text>
</comment>
<keyword evidence="3 4" id="KW-0012">Acyltransferase</keyword>
<sequence>MDSTIDIHPVSLPGDSVRELLRAASETDGVDAFSEQFLAALGDARLKHTHLLAESDGQPVGLAALAPDGSAELVVDPAWRRRGIGRALAERVRAENPKAGLWAHGNLDGAKALGERLGLRVVRELLVMEITGADLERASEVDIPEGFRETSYRDAVDASGREAVEDAWLQANNEAFSWHPEQGGWDLERLHRAMEASWFDPAGVRLLYEGEKLAGFHWTKRHPDGTGEVYVVGLGSDYRGRGLGDPLMRIGLNYLVEQGSERVELYVESDNGPAVQRYEDLGFLTAQRHVVYSQ</sequence>
<feature type="binding site" evidence="4">
    <location>
        <begin position="271"/>
        <end position="276"/>
    </location>
    <ligand>
        <name>acetyl-CoA</name>
        <dbReference type="ChEBI" id="CHEBI:57288"/>
        <label>2</label>
    </ligand>
</feature>
<feature type="binding site" evidence="4">
    <location>
        <position position="266"/>
    </location>
    <ligand>
        <name>1D-myo-inositol 2-(L-cysteinylamino)-2-deoxy-alpha-D-glucopyranoside</name>
        <dbReference type="ChEBI" id="CHEBI:58887"/>
    </ligand>
</feature>
<evidence type="ECO:0000256" key="4">
    <source>
        <dbReference type="HAMAP-Rule" id="MF_01698"/>
    </source>
</evidence>
<dbReference type="InterPro" id="IPR017813">
    <property type="entry name" value="Mycothiol_AcTrfase"/>
</dbReference>
<feature type="binding site" evidence="4">
    <location>
        <position position="35"/>
    </location>
    <ligand>
        <name>1D-myo-inositol 2-(L-cysteinylamino)-2-deoxy-alpha-D-glucopyranoside</name>
        <dbReference type="ChEBI" id="CHEBI:58887"/>
    </ligand>
</feature>
<dbReference type="SUPFAM" id="SSF55729">
    <property type="entry name" value="Acyl-CoA N-acyltransferases (Nat)"/>
    <property type="match status" value="2"/>
</dbReference>
<keyword evidence="2 4" id="KW-0677">Repeat</keyword>
<dbReference type="EMBL" id="CP026948">
    <property type="protein sequence ID" value="AWB84609.1"/>
    <property type="molecule type" value="Genomic_DNA"/>
</dbReference>
<organism evidence="5 6">
    <name type="scientific">Corynebacterium liangguodongii</name>
    <dbReference type="NCBI Taxonomy" id="2079535"/>
    <lineage>
        <taxon>Bacteria</taxon>
        <taxon>Bacillati</taxon>
        <taxon>Actinomycetota</taxon>
        <taxon>Actinomycetes</taxon>
        <taxon>Mycobacteriales</taxon>
        <taxon>Corynebacteriaceae</taxon>
        <taxon>Corynebacterium</taxon>
    </lineage>
</organism>
<dbReference type="Pfam" id="PF00583">
    <property type="entry name" value="Acetyltransf_1"/>
    <property type="match status" value="1"/>
</dbReference>
<dbReference type="CDD" id="cd04301">
    <property type="entry name" value="NAT_SF"/>
    <property type="match status" value="2"/>
</dbReference>
<comment type="catalytic activity">
    <reaction evidence="4">
        <text>1D-myo-inositol 2-(L-cysteinylamino)-2-deoxy-alpha-D-glucopyranoside + acetyl-CoA = mycothiol + CoA + H(+)</text>
        <dbReference type="Rhea" id="RHEA:26172"/>
        <dbReference type="ChEBI" id="CHEBI:15378"/>
        <dbReference type="ChEBI" id="CHEBI:16768"/>
        <dbReference type="ChEBI" id="CHEBI:57287"/>
        <dbReference type="ChEBI" id="CHEBI:57288"/>
        <dbReference type="ChEBI" id="CHEBI:58887"/>
        <dbReference type="EC" id="2.3.1.189"/>
    </reaction>
</comment>
<dbReference type="EC" id="2.3.1.189" evidence="4"/>
<dbReference type="InterPro" id="IPR000182">
    <property type="entry name" value="GNAT_dom"/>
</dbReference>
<evidence type="ECO:0000313" key="5">
    <source>
        <dbReference type="EMBL" id="AWB84609.1"/>
    </source>
</evidence>
<evidence type="ECO:0000256" key="3">
    <source>
        <dbReference type="ARBA" id="ARBA00023315"/>
    </source>
</evidence>
<name>A0A2S0WFS1_9CORY</name>
<proteinExistence type="inferred from homology"/>
<dbReference type="PIRSF" id="PIRSF021524">
    <property type="entry name" value="MSH_acetyltransferase"/>
    <property type="match status" value="1"/>
</dbReference>
<dbReference type="GO" id="GO:0010125">
    <property type="term" value="P:mycothiol biosynthetic process"/>
    <property type="evidence" value="ECO:0007669"/>
    <property type="project" value="UniProtKB-UniRule"/>
</dbReference>
<comment type="function">
    <text evidence="4">Catalyzes the transfer of acetyl from acetyl-CoA to desacetylmycothiol (Cys-GlcN-Ins) to form mycothiol.</text>
</comment>
<dbReference type="RefSeq" id="WP_108404617.1">
    <property type="nucleotide sequence ID" value="NZ_CP026948.1"/>
</dbReference>
<dbReference type="PROSITE" id="PS51186">
    <property type="entry name" value="GNAT"/>
    <property type="match status" value="2"/>
</dbReference>
<comment type="caution">
    <text evidence="4">Lacks conserved residue(s) required for the propagation of feature annotation.</text>
</comment>
<dbReference type="InterPro" id="IPR016181">
    <property type="entry name" value="Acyl_CoA_acyltransferase"/>
</dbReference>
<evidence type="ECO:0000313" key="6">
    <source>
        <dbReference type="Proteomes" id="UP000244754"/>
    </source>
</evidence>
<evidence type="ECO:0000256" key="2">
    <source>
        <dbReference type="ARBA" id="ARBA00022737"/>
    </source>
</evidence>
<evidence type="ECO:0000256" key="1">
    <source>
        <dbReference type="ARBA" id="ARBA00022679"/>
    </source>
</evidence>
<keyword evidence="1 4" id="KW-0808">Transferase</keyword>
<dbReference type="PANTHER" id="PTHR43877">
    <property type="entry name" value="AMINOALKYLPHOSPHONATE N-ACETYLTRANSFERASE-RELATED-RELATED"/>
    <property type="match status" value="1"/>
</dbReference>
<feature type="binding site" evidence="4">
    <location>
        <begin position="232"/>
        <end position="234"/>
    </location>
    <ligand>
        <name>acetyl-CoA</name>
        <dbReference type="ChEBI" id="CHEBI:57288"/>
        <label>2</label>
    </ligand>
</feature>
<gene>
    <name evidence="4 5" type="primary">mshD</name>
    <name evidence="5" type="ORF">C3E79_09100</name>
</gene>
<feature type="binding site" evidence="4">
    <location>
        <position position="181"/>
    </location>
    <ligand>
        <name>1D-myo-inositol 2-(L-cysteinylamino)-2-deoxy-alpha-D-glucopyranoside</name>
        <dbReference type="ChEBI" id="CHEBI:58887"/>
    </ligand>
</feature>
<keyword evidence="6" id="KW-1185">Reference proteome</keyword>
<dbReference type="Proteomes" id="UP000244754">
    <property type="component" value="Chromosome"/>
</dbReference>
<dbReference type="NCBIfam" id="TIGR03448">
    <property type="entry name" value="mycothiol_MshD"/>
    <property type="match status" value="1"/>
</dbReference>
<dbReference type="OrthoDB" id="3208058at2"/>
<comment type="similarity">
    <text evidence="4">Belongs to the acetyltransferase family. MshD subfamily.</text>
</comment>
<protein>
    <recommendedName>
        <fullName evidence="4">Mycothiol acetyltransferase</fullName>
        <shortName evidence="4">MSH acetyltransferase</shortName>
        <ecNumber evidence="4">2.3.1.189</ecNumber>
    </recommendedName>
    <alternativeName>
        <fullName evidence="4">Mycothiol synthase</fullName>
    </alternativeName>
</protein>
<feature type="binding site" evidence="4">
    <location>
        <begin position="239"/>
        <end position="245"/>
    </location>
    <ligand>
        <name>acetyl-CoA</name>
        <dbReference type="ChEBI" id="CHEBI:57288"/>
        <label>2</label>
    </ligand>
</feature>
<dbReference type="Gene3D" id="3.40.630.30">
    <property type="match status" value="1"/>
</dbReference>
<feature type="binding site" evidence="4">
    <location>
        <position position="228"/>
    </location>
    <ligand>
        <name>1D-myo-inositol 2-(L-cysteinylamino)-2-deoxy-alpha-D-glucopyranoside</name>
        <dbReference type="ChEBI" id="CHEBI:58887"/>
    </ligand>
</feature>
<dbReference type="KEGG" id="clia:C3E79_09100"/>